<name>A0AAD8KMH7_TARER</name>
<dbReference type="InterPro" id="IPR050232">
    <property type="entry name" value="FBL13/AtMIF1-like"/>
</dbReference>
<dbReference type="Pfam" id="PF08387">
    <property type="entry name" value="FBD"/>
    <property type="match status" value="1"/>
</dbReference>
<evidence type="ECO:0000259" key="1">
    <source>
        <dbReference type="Pfam" id="PF08387"/>
    </source>
</evidence>
<comment type="caution">
    <text evidence="2">The sequence shown here is derived from an EMBL/GenBank/DDBJ whole genome shotgun (WGS) entry which is preliminary data.</text>
</comment>
<dbReference type="PANTHER" id="PTHR31900:SF27">
    <property type="entry name" value="FBD DOMAIN-CONTAINING PROTEIN"/>
    <property type="match status" value="1"/>
</dbReference>
<feature type="domain" description="FBD" evidence="1">
    <location>
        <begin position="109"/>
        <end position="145"/>
    </location>
</feature>
<dbReference type="AlphaFoldDB" id="A0AAD8KMH7"/>
<keyword evidence="3" id="KW-1185">Reference proteome</keyword>
<reference evidence="2" key="1">
    <citation type="journal article" date="2023" name="bioRxiv">
        <title>Improved chromosome-level genome assembly for marigold (Tagetes erecta).</title>
        <authorList>
            <person name="Jiang F."/>
            <person name="Yuan L."/>
            <person name="Wang S."/>
            <person name="Wang H."/>
            <person name="Xu D."/>
            <person name="Wang A."/>
            <person name="Fan W."/>
        </authorList>
    </citation>
    <scope>NUCLEOTIDE SEQUENCE</scope>
    <source>
        <strain evidence="2">WSJ</strain>
        <tissue evidence="2">Leaf</tissue>
    </source>
</reference>
<gene>
    <name evidence="2" type="ORF">QVD17_25295</name>
</gene>
<accession>A0AAD8KMH7</accession>
<dbReference type="SUPFAM" id="SSF52047">
    <property type="entry name" value="RNI-like"/>
    <property type="match status" value="1"/>
</dbReference>
<protein>
    <recommendedName>
        <fullName evidence="1">FBD domain-containing protein</fullName>
    </recommendedName>
</protein>
<evidence type="ECO:0000313" key="3">
    <source>
        <dbReference type="Proteomes" id="UP001229421"/>
    </source>
</evidence>
<dbReference type="InterPro" id="IPR006566">
    <property type="entry name" value="FBD"/>
</dbReference>
<dbReference type="PANTHER" id="PTHR31900">
    <property type="entry name" value="F-BOX/RNI SUPERFAMILY PROTEIN-RELATED"/>
    <property type="match status" value="1"/>
</dbReference>
<evidence type="ECO:0000313" key="2">
    <source>
        <dbReference type="EMBL" id="KAK1422290.1"/>
    </source>
</evidence>
<sequence length="181" mass="21211">MTPSLHDKDCTIIELFKCLTMIEHLTTWHHIFPWLVQDAVPKGLATSLFHLKYFCLKVTCLYDRYGLAFLLALIRSSPNLEKLKIEISWHNESDDDYSVGWEKYSDVWLEHLTELQISDFGNAKPEMEFVKFILARSPKLKKVNIAIFRVVRWPEVSDIFQTLLQAPRASPVTITFEYDPY</sequence>
<dbReference type="Proteomes" id="UP001229421">
    <property type="component" value="Unassembled WGS sequence"/>
</dbReference>
<organism evidence="2 3">
    <name type="scientific">Tagetes erecta</name>
    <name type="common">African marigold</name>
    <dbReference type="NCBI Taxonomy" id="13708"/>
    <lineage>
        <taxon>Eukaryota</taxon>
        <taxon>Viridiplantae</taxon>
        <taxon>Streptophyta</taxon>
        <taxon>Embryophyta</taxon>
        <taxon>Tracheophyta</taxon>
        <taxon>Spermatophyta</taxon>
        <taxon>Magnoliopsida</taxon>
        <taxon>eudicotyledons</taxon>
        <taxon>Gunneridae</taxon>
        <taxon>Pentapetalae</taxon>
        <taxon>asterids</taxon>
        <taxon>campanulids</taxon>
        <taxon>Asterales</taxon>
        <taxon>Asteraceae</taxon>
        <taxon>Asteroideae</taxon>
        <taxon>Heliantheae alliance</taxon>
        <taxon>Tageteae</taxon>
        <taxon>Tagetes</taxon>
    </lineage>
</organism>
<proteinExistence type="predicted"/>
<dbReference type="EMBL" id="JAUHHV010000006">
    <property type="protein sequence ID" value="KAK1422290.1"/>
    <property type="molecule type" value="Genomic_DNA"/>
</dbReference>